<keyword evidence="2" id="KW-0560">Oxidoreductase</keyword>
<evidence type="ECO:0000256" key="1">
    <source>
        <dbReference type="ARBA" id="ARBA00007118"/>
    </source>
</evidence>
<evidence type="ECO:0000256" key="3">
    <source>
        <dbReference type="SAM" id="MobiDB-lite"/>
    </source>
</evidence>
<gene>
    <name evidence="5" type="ORF">NC99_32980</name>
</gene>
<dbReference type="InterPro" id="IPR029479">
    <property type="entry name" value="Nitroreductase"/>
</dbReference>
<dbReference type="PANTHER" id="PTHR43673:SF10">
    <property type="entry name" value="NADH DEHYDROGENASE_NAD(P)H NITROREDUCTASE XCC3605-RELATED"/>
    <property type="match status" value="1"/>
</dbReference>
<dbReference type="PANTHER" id="PTHR43673">
    <property type="entry name" value="NAD(P)H NITROREDUCTASE YDGI-RELATED"/>
    <property type="match status" value="1"/>
</dbReference>
<comment type="caution">
    <text evidence="5">The sequence shown here is derived from an EMBL/GenBank/DDBJ whole genome shotgun (WGS) entry which is preliminary data.</text>
</comment>
<dbReference type="EMBL" id="LGIA01000176">
    <property type="protein sequence ID" value="KOH43802.1"/>
    <property type="molecule type" value="Genomic_DNA"/>
</dbReference>
<feature type="domain" description="Nitroreductase" evidence="4">
    <location>
        <begin position="27"/>
        <end position="169"/>
    </location>
</feature>
<feature type="compositionally biased region" description="Basic and acidic residues" evidence="3">
    <location>
        <begin position="173"/>
        <end position="193"/>
    </location>
</feature>
<dbReference type="STRING" id="1409788.NC99_32980"/>
<accession>A0A0L8V6I5</accession>
<evidence type="ECO:0000259" key="4">
    <source>
        <dbReference type="Pfam" id="PF00881"/>
    </source>
</evidence>
<sequence>MMREIKDTTTTRNPLRQNETYLLELLERRWSPRSFSDEEIPQEIIVEIFDAGRSMMSCFNEQPWRVIFASKADSHYNKLFDCLGEFNQQWVKTAPCVGVVLGKKHFTKKDKLNRHRFYDAGAFMAASTLRATSLDLYVHQMAGFSPEKVTENLQVPEEFEPITMFVIGKKADPEQLPEKLQKQEHKKSDRNEVDEFLFGDPWGVPYTSSSKQAQSEK</sequence>
<organism evidence="5 6">
    <name type="scientific">Sunxiuqinia dokdonensis</name>
    <dbReference type="NCBI Taxonomy" id="1409788"/>
    <lineage>
        <taxon>Bacteria</taxon>
        <taxon>Pseudomonadati</taxon>
        <taxon>Bacteroidota</taxon>
        <taxon>Bacteroidia</taxon>
        <taxon>Marinilabiliales</taxon>
        <taxon>Prolixibacteraceae</taxon>
        <taxon>Sunxiuqinia</taxon>
    </lineage>
</organism>
<comment type="similarity">
    <text evidence="1">Belongs to the nitroreductase family.</text>
</comment>
<evidence type="ECO:0000256" key="2">
    <source>
        <dbReference type="ARBA" id="ARBA00023002"/>
    </source>
</evidence>
<dbReference type="Proteomes" id="UP000036958">
    <property type="component" value="Unassembled WGS sequence"/>
</dbReference>
<dbReference type="SUPFAM" id="SSF55469">
    <property type="entry name" value="FMN-dependent nitroreductase-like"/>
    <property type="match status" value="1"/>
</dbReference>
<name>A0A0L8V6I5_9BACT</name>
<dbReference type="Pfam" id="PF00881">
    <property type="entry name" value="Nitroreductase"/>
    <property type="match status" value="1"/>
</dbReference>
<dbReference type="CDD" id="cd02138">
    <property type="entry name" value="TdsD-like"/>
    <property type="match status" value="1"/>
</dbReference>
<feature type="compositionally biased region" description="Polar residues" evidence="3">
    <location>
        <begin position="206"/>
        <end position="217"/>
    </location>
</feature>
<dbReference type="OrthoDB" id="9809288at2"/>
<protein>
    <recommendedName>
        <fullName evidence="4">Nitroreductase domain-containing protein</fullName>
    </recommendedName>
</protein>
<dbReference type="InterPro" id="IPR000415">
    <property type="entry name" value="Nitroreductase-like"/>
</dbReference>
<evidence type="ECO:0000313" key="5">
    <source>
        <dbReference type="EMBL" id="KOH43802.1"/>
    </source>
</evidence>
<keyword evidence="6" id="KW-1185">Reference proteome</keyword>
<dbReference type="AlphaFoldDB" id="A0A0L8V6I5"/>
<evidence type="ECO:0000313" key="6">
    <source>
        <dbReference type="Proteomes" id="UP000036958"/>
    </source>
</evidence>
<dbReference type="GO" id="GO:0016491">
    <property type="term" value="F:oxidoreductase activity"/>
    <property type="evidence" value="ECO:0007669"/>
    <property type="project" value="UniProtKB-KW"/>
</dbReference>
<dbReference type="Gene3D" id="3.40.109.10">
    <property type="entry name" value="NADH Oxidase"/>
    <property type="match status" value="1"/>
</dbReference>
<reference evidence="6" key="1">
    <citation type="submission" date="2015-07" db="EMBL/GenBank/DDBJ databases">
        <title>Genome sequencing of Sunxiuqinia dokdonensis strain SK.</title>
        <authorList>
            <person name="Ahn S."/>
            <person name="Kim B.-C."/>
        </authorList>
    </citation>
    <scope>NUCLEOTIDE SEQUENCE [LARGE SCALE GENOMIC DNA]</scope>
    <source>
        <strain evidence="6">SK</strain>
    </source>
</reference>
<proteinExistence type="inferred from homology"/>
<dbReference type="RefSeq" id="WP_053185410.1">
    <property type="nucleotide sequence ID" value="NZ_LGIA01000176.1"/>
</dbReference>
<feature type="region of interest" description="Disordered" evidence="3">
    <location>
        <begin position="173"/>
        <end position="217"/>
    </location>
</feature>